<dbReference type="PROSITE" id="PS51257">
    <property type="entry name" value="PROKAR_LIPOPROTEIN"/>
    <property type="match status" value="1"/>
</dbReference>
<gene>
    <name evidence="2" type="ORF">CK203_038470</name>
    <name evidence="1" type="ORF">CK203_098640</name>
</gene>
<evidence type="ECO:0000313" key="3">
    <source>
        <dbReference type="Proteomes" id="UP000288805"/>
    </source>
</evidence>
<accession>A0A438CMB7</accession>
<evidence type="ECO:0000313" key="1">
    <source>
        <dbReference type="EMBL" id="RVW24351.1"/>
    </source>
</evidence>
<protein>
    <submittedName>
        <fullName evidence="1">Uncharacterized protein</fullName>
    </submittedName>
</protein>
<proteinExistence type="predicted"/>
<dbReference type="PANTHER" id="PTHR33528:SF17">
    <property type="entry name" value="TRANSMEMBRANE PROTEIN"/>
    <property type="match status" value="1"/>
</dbReference>
<dbReference type="Proteomes" id="UP000288805">
    <property type="component" value="Unassembled WGS sequence"/>
</dbReference>
<dbReference type="InterPro" id="IPR027854">
    <property type="entry name" value="STMP1"/>
</dbReference>
<organism evidence="1 3">
    <name type="scientific">Vitis vinifera</name>
    <name type="common">Grape</name>
    <dbReference type="NCBI Taxonomy" id="29760"/>
    <lineage>
        <taxon>Eukaryota</taxon>
        <taxon>Viridiplantae</taxon>
        <taxon>Streptophyta</taxon>
        <taxon>Embryophyta</taxon>
        <taxon>Tracheophyta</taxon>
        <taxon>Spermatophyta</taxon>
        <taxon>Magnoliopsida</taxon>
        <taxon>eudicotyledons</taxon>
        <taxon>Gunneridae</taxon>
        <taxon>Pentapetalae</taxon>
        <taxon>rosids</taxon>
        <taxon>Vitales</taxon>
        <taxon>Vitaceae</taxon>
        <taxon>Viteae</taxon>
        <taxon>Vitis</taxon>
    </lineage>
</organism>
<dbReference type="EMBL" id="QGNW01000087">
    <property type="protein sequence ID" value="RVW99442.1"/>
    <property type="molecule type" value="Genomic_DNA"/>
</dbReference>
<dbReference type="OMA" id="VIAKHTE"/>
<reference evidence="1 3" key="1">
    <citation type="journal article" date="2018" name="PLoS Genet.">
        <title>Population sequencing reveals clonal diversity and ancestral inbreeding in the grapevine cultivar Chardonnay.</title>
        <authorList>
            <person name="Roach M.J."/>
            <person name="Johnson D.L."/>
            <person name="Bohlmann J."/>
            <person name="van Vuuren H.J."/>
            <person name="Jones S.J."/>
            <person name="Pretorius I.S."/>
            <person name="Schmidt S.A."/>
            <person name="Borneman A.R."/>
        </authorList>
    </citation>
    <scope>NUCLEOTIDE SEQUENCE [LARGE SCALE GENOMIC DNA]</scope>
    <source>
        <strain evidence="3">cv. Chardonnay</strain>
        <strain evidence="1">I10V1</strain>
        <tissue evidence="1">Leaf</tissue>
    </source>
</reference>
<name>A0A438CMB7_VITVI</name>
<dbReference type="PANTHER" id="PTHR33528">
    <property type="entry name" value="OS07G0239500 PROTEIN"/>
    <property type="match status" value="1"/>
</dbReference>
<comment type="caution">
    <text evidence="1">The sequence shown here is derived from an EMBL/GenBank/DDBJ whole genome shotgun (WGS) entry which is preliminary data.</text>
</comment>
<dbReference type="Pfam" id="PF15054">
    <property type="entry name" value="DUF4535"/>
    <property type="match status" value="1"/>
</dbReference>
<evidence type="ECO:0000313" key="2">
    <source>
        <dbReference type="EMBL" id="RVW99442.1"/>
    </source>
</evidence>
<dbReference type="EMBL" id="QGNW01002175">
    <property type="protein sequence ID" value="RVW24351.1"/>
    <property type="molecule type" value="Genomic_DNA"/>
</dbReference>
<sequence length="56" mass="6443">MGIFKGSFSFMVGTACGIYIAQNYNVPNIKKLANTAIFMARHLEEKYRKPKKRDDE</sequence>
<dbReference type="AlphaFoldDB" id="A0A438CMB7"/>